<name>A0A0C9XPZ7_9AGAR</name>
<keyword evidence="3" id="KW-0418">Kinase</keyword>
<dbReference type="InterPro" id="IPR000719">
    <property type="entry name" value="Prot_kinase_dom"/>
</dbReference>
<dbReference type="Proteomes" id="UP000054477">
    <property type="component" value="Unassembled WGS sequence"/>
</dbReference>
<evidence type="ECO:0000259" key="6">
    <source>
        <dbReference type="PROSITE" id="PS50011"/>
    </source>
</evidence>
<sequence length="498" mass="56488">MSQYGDRSDLRTRNLRRRESTKLGSSGNSTPLDLRDLAESLHRKIMADFSKDEDPDSMFRKRHATPPTPRFEADISPASAGFCVRQQRLGRQLRTAQAASFQSRTRGRTDQRDLSVNVKTRSKSPVYQVPSVKQWTPIQLSSAPSRFRPLKSLAPGALPETYTARHCVLRQNCVVKVIDLRSFVGQNSGVWSVYAEIQALRRIQRSGKLGFQQLSMFPFNPDIWFSSDAYLYFILERYPYRLRQFENSMPVDEMLLGSIIFNISTGLQALHNMGVIHTNISPDTIFVDANGLCVIGEFGESIVLPTSKHLRGAKLTIGGETQLSTNLYTAPELLGGSALYVFDESVDYWSLGLTIVTLVIGEKTLSGLKETFYDDFQMDEIVREMRISLCPQSVVQVVSLFFLSSVKLIPVYVWGTVILLGLCWTYGWRQQDSEALLQVKPQLTHPRKRTSHHNQDVSERSNNPAEALELFDHFKNAVDLWMPKDKDGRFLSAFEYLP</sequence>
<feature type="compositionally biased region" description="Basic and acidic residues" evidence="5">
    <location>
        <begin position="1"/>
        <end position="21"/>
    </location>
</feature>
<feature type="compositionally biased region" description="Polar residues" evidence="5">
    <location>
        <begin position="22"/>
        <end position="31"/>
    </location>
</feature>
<feature type="region of interest" description="Disordered" evidence="5">
    <location>
        <begin position="1"/>
        <end position="34"/>
    </location>
</feature>
<dbReference type="InterPro" id="IPR011009">
    <property type="entry name" value="Kinase-like_dom_sf"/>
</dbReference>
<dbReference type="GO" id="GO:0005634">
    <property type="term" value="C:nucleus"/>
    <property type="evidence" value="ECO:0007669"/>
    <property type="project" value="TreeGrafter"/>
</dbReference>
<dbReference type="OrthoDB" id="10252171at2759"/>
<gene>
    <name evidence="7" type="ORF">K443DRAFT_2639</name>
</gene>
<dbReference type="Gene3D" id="1.10.510.10">
    <property type="entry name" value="Transferase(Phosphotransferase) domain 1"/>
    <property type="match status" value="1"/>
</dbReference>
<dbReference type="SMART" id="SM00220">
    <property type="entry name" value="S_TKc"/>
    <property type="match status" value="1"/>
</dbReference>
<dbReference type="EMBL" id="KN838549">
    <property type="protein sequence ID" value="KIK07171.1"/>
    <property type="molecule type" value="Genomic_DNA"/>
</dbReference>
<dbReference type="Pfam" id="PF00069">
    <property type="entry name" value="Pkinase"/>
    <property type="match status" value="1"/>
</dbReference>
<dbReference type="GO" id="GO:0005737">
    <property type="term" value="C:cytoplasm"/>
    <property type="evidence" value="ECO:0007669"/>
    <property type="project" value="TreeGrafter"/>
</dbReference>
<dbReference type="GO" id="GO:0005524">
    <property type="term" value="F:ATP binding"/>
    <property type="evidence" value="ECO:0007669"/>
    <property type="project" value="UniProtKB-KW"/>
</dbReference>
<dbReference type="HOGENOM" id="CLU_547527_0_0_1"/>
<dbReference type="AlphaFoldDB" id="A0A0C9XPZ7"/>
<dbReference type="CDD" id="cd00180">
    <property type="entry name" value="PKc"/>
    <property type="match status" value="1"/>
</dbReference>
<dbReference type="SUPFAM" id="SSF56112">
    <property type="entry name" value="Protein kinase-like (PK-like)"/>
    <property type="match status" value="1"/>
</dbReference>
<dbReference type="STRING" id="1095629.A0A0C9XPZ7"/>
<evidence type="ECO:0000256" key="2">
    <source>
        <dbReference type="ARBA" id="ARBA00022741"/>
    </source>
</evidence>
<dbReference type="GO" id="GO:0004672">
    <property type="term" value="F:protein kinase activity"/>
    <property type="evidence" value="ECO:0007669"/>
    <property type="project" value="InterPro"/>
</dbReference>
<proteinExistence type="predicted"/>
<evidence type="ECO:0000256" key="5">
    <source>
        <dbReference type="SAM" id="MobiDB-lite"/>
    </source>
</evidence>
<protein>
    <recommendedName>
        <fullName evidence="6">Protein kinase domain-containing protein</fullName>
    </recommendedName>
</protein>
<evidence type="ECO:0000256" key="4">
    <source>
        <dbReference type="ARBA" id="ARBA00022840"/>
    </source>
</evidence>
<reference evidence="8" key="2">
    <citation type="submission" date="2015-01" db="EMBL/GenBank/DDBJ databases">
        <title>Evolutionary Origins and Diversification of the Mycorrhizal Mutualists.</title>
        <authorList>
            <consortium name="DOE Joint Genome Institute"/>
            <consortium name="Mycorrhizal Genomics Consortium"/>
            <person name="Kohler A."/>
            <person name="Kuo A."/>
            <person name="Nagy L.G."/>
            <person name="Floudas D."/>
            <person name="Copeland A."/>
            <person name="Barry K.W."/>
            <person name="Cichocki N."/>
            <person name="Veneault-Fourrey C."/>
            <person name="LaButti K."/>
            <person name="Lindquist E.A."/>
            <person name="Lipzen A."/>
            <person name="Lundell T."/>
            <person name="Morin E."/>
            <person name="Murat C."/>
            <person name="Riley R."/>
            <person name="Ohm R."/>
            <person name="Sun H."/>
            <person name="Tunlid A."/>
            <person name="Henrissat B."/>
            <person name="Grigoriev I.V."/>
            <person name="Hibbett D.S."/>
            <person name="Martin F."/>
        </authorList>
    </citation>
    <scope>NUCLEOTIDE SEQUENCE [LARGE SCALE GENOMIC DNA]</scope>
    <source>
        <strain evidence="8">LaAM-08-1</strain>
    </source>
</reference>
<evidence type="ECO:0000313" key="8">
    <source>
        <dbReference type="Proteomes" id="UP000054477"/>
    </source>
</evidence>
<keyword evidence="1" id="KW-0808">Transferase</keyword>
<feature type="domain" description="Protein kinase" evidence="6">
    <location>
        <begin position="147"/>
        <end position="498"/>
    </location>
</feature>
<accession>A0A0C9XPZ7</accession>
<dbReference type="PROSITE" id="PS50011">
    <property type="entry name" value="PROTEIN_KINASE_DOM"/>
    <property type="match status" value="1"/>
</dbReference>
<keyword evidence="2" id="KW-0547">Nucleotide-binding</keyword>
<evidence type="ECO:0000256" key="1">
    <source>
        <dbReference type="ARBA" id="ARBA00022679"/>
    </source>
</evidence>
<evidence type="ECO:0000313" key="7">
    <source>
        <dbReference type="EMBL" id="KIK07171.1"/>
    </source>
</evidence>
<keyword evidence="4" id="KW-0067">ATP-binding</keyword>
<dbReference type="InterPro" id="IPR050339">
    <property type="entry name" value="CC_SR_Kinase"/>
</dbReference>
<reference evidence="7 8" key="1">
    <citation type="submission" date="2014-04" db="EMBL/GenBank/DDBJ databases">
        <authorList>
            <consortium name="DOE Joint Genome Institute"/>
            <person name="Kuo A."/>
            <person name="Kohler A."/>
            <person name="Nagy L.G."/>
            <person name="Floudas D."/>
            <person name="Copeland A."/>
            <person name="Barry K.W."/>
            <person name="Cichocki N."/>
            <person name="Veneault-Fourrey C."/>
            <person name="LaButti K."/>
            <person name="Lindquist E.A."/>
            <person name="Lipzen A."/>
            <person name="Lundell T."/>
            <person name="Morin E."/>
            <person name="Murat C."/>
            <person name="Sun H."/>
            <person name="Tunlid A."/>
            <person name="Henrissat B."/>
            <person name="Grigoriev I.V."/>
            <person name="Hibbett D.S."/>
            <person name="Martin F."/>
            <person name="Nordberg H.P."/>
            <person name="Cantor M.N."/>
            <person name="Hua S.X."/>
        </authorList>
    </citation>
    <scope>NUCLEOTIDE SEQUENCE [LARGE SCALE GENOMIC DNA]</scope>
    <source>
        <strain evidence="7 8">LaAM-08-1</strain>
    </source>
</reference>
<dbReference type="PANTHER" id="PTHR11042">
    <property type="entry name" value="EUKARYOTIC TRANSLATION INITIATION FACTOR 2-ALPHA KINASE EIF2-ALPHA KINASE -RELATED"/>
    <property type="match status" value="1"/>
</dbReference>
<evidence type="ECO:0000256" key="3">
    <source>
        <dbReference type="ARBA" id="ARBA00022777"/>
    </source>
</evidence>
<feature type="region of interest" description="Disordered" evidence="5">
    <location>
        <begin position="48"/>
        <end position="74"/>
    </location>
</feature>
<keyword evidence="8" id="KW-1185">Reference proteome</keyword>
<organism evidence="7 8">
    <name type="scientific">Laccaria amethystina LaAM-08-1</name>
    <dbReference type="NCBI Taxonomy" id="1095629"/>
    <lineage>
        <taxon>Eukaryota</taxon>
        <taxon>Fungi</taxon>
        <taxon>Dikarya</taxon>
        <taxon>Basidiomycota</taxon>
        <taxon>Agaricomycotina</taxon>
        <taxon>Agaricomycetes</taxon>
        <taxon>Agaricomycetidae</taxon>
        <taxon>Agaricales</taxon>
        <taxon>Agaricineae</taxon>
        <taxon>Hydnangiaceae</taxon>
        <taxon>Laccaria</taxon>
    </lineage>
</organism>